<proteinExistence type="predicted"/>
<gene>
    <name evidence="2" type="ORF">FWILDA_LOCUS3111</name>
</gene>
<dbReference type="EMBL" id="CAMKVN010000398">
    <property type="protein sequence ID" value="CAI2167511.1"/>
    <property type="molecule type" value="Genomic_DNA"/>
</dbReference>
<evidence type="ECO:0000313" key="3">
    <source>
        <dbReference type="Proteomes" id="UP001153678"/>
    </source>
</evidence>
<dbReference type="Proteomes" id="UP001153678">
    <property type="component" value="Unassembled WGS sequence"/>
</dbReference>
<dbReference type="OrthoDB" id="2317428at2759"/>
<comment type="caution">
    <text evidence="2">The sequence shown here is derived from an EMBL/GenBank/DDBJ whole genome shotgun (WGS) entry which is preliminary data.</text>
</comment>
<protein>
    <submittedName>
        <fullName evidence="2">15362_t:CDS:1</fullName>
    </submittedName>
</protein>
<accession>A0A9W4WRX3</accession>
<evidence type="ECO:0000313" key="2">
    <source>
        <dbReference type="EMBL" id="CAI2167511.1"/>
    </source>
</evidence>
<keyword evidence="3" id="KW-1185">Reference proteome</keyword>
<sequence length="135" mass="15005">MNEIEDIIDVKDEVKLKISRSISPRTPPPSAYNPTKLTNSQNVDINQPPNPTDLPPDNNPLDAITKAKNTIAFIRALDRGYFRNVDPSYYVVIMGGRLISICENEMKARQEAVATINGDGMVFPISGNFKSNQNK</sequence>
<feature type="compositionally biased region" description="Pro residues" evidence="1">
    <location>
        <begin position="48"/>
        <end position="58"/>
    </location>
</feature>
<feature type="region of interest" description="Disordered" evidence="1">
    <location>
        <begin position="19"/>
        <end position="62"/>
    </location>
</feature>
<feature type="compositionally biased region" description="Polar residues" evidence="1">
    <location>
        <begin position="32"/>
        <end position="47"/>
    </location>
</feature>
<dbReference type="AlphaFoldDB" id="A0A9W4WRX3"/>
<organism evidence="2 3">
    <name type="scientific">Funneliformis geosporum</name>
    <dbReference type="NCBI Taxonomy" id="1117311"/>
    <lineage>
        <taxon>Eukaryota</taxon>
        <taxon>Fungi</taxon>
        <taxon>Fungi incertae sedis</taxon>
        <taxon>Mucoromycota</taxon>
        <taxon>Glomeromycotina</taxon>
        <taxon>Glomeromycetes</taxon>
        <taxon>Glomerales</taxon>
        <taxon>Glomeraceae</taxon>
        <taxon>Funneliformis</taxon>
    </lineage>
</organism>
<evidence type="ECO:0000256" key="1">
    <source>
        <dbReference type="SAM" id="MobiDB-lite"/>
    </source>
</evidence>
<name>A0A9W4WRX3_9GLOM</name>
<reference evidence="2" key="1">
    <citation type="submission" date="2022-08" db="EMBL/GenBank/DDBJ databases">
        <authorList>
            <person name="Kallberg Y."/>
            <person name="Tangrot J."/>
            <person name="Rosling A."/>
        </authorList>
    </citation>
    <scope>NUCLEOTIDE SEQUENCE</scope>
    <source>
        <strain evidence="2">Wild A</strain>
    </source>
</reference>